<dbReference type="EMBL" id="JACBPP010000006">
    <property type="protein sequence ID" value="KAF8000576.1"/>
    <property type="molecule type" value="Genomic_DNA"/>
</dbReference>
<comment type="caution">
    <text evidence="1">The sequence shown here is derived from an EMBL/GenBank/DDBJ whole genome shotgun (WGS) entry which is preliminary data.</text>
</comment>
<protein>
    <submittedName>
        <fullName evidence="1">Uncharacterized protein</fullName>
    </submittedName>
</protein>
<name>A0A8H7GQC4_9ASCO</name>
<dbReference type="AlphaFoldDB" id="A0A8H7GQC4"/>
<sequence>MSVLIFEIDDMLHVDVLELKDGGFCGLMILLLAVVATARNDTQSSVQRKETRFILEAKSFESNEV</sequence>
<organism evidence="1 2">
    <name type="scientific">Metschnikowia pulcherrima</name>
    <dbReference type="NCBI Taxonomy" id="27326"/>
    <lineage>
        <taxon>Eukaryota</taxon>
        <taxon>Fungi</taxon>
        <taxon>Dikarya</taxon>
        <taxon>Ascomycota</taxon>
        <taxon>Saccharomycotina</taxon>
        <taxon>Pichiomycetes</taxon>
        <taxon>Metschnikowiaceae</taxon>
        <taxon>Metschnikowia</taxon>
    </lineage>
</organism>
<reference evidence="1" key="1">
    <citation type="submission" date="2020-10" db="EMBL/GenBank/DDBJ databases">
        <title>The Whole-Genome Sequence of Metschnikowia persimmonesis, a Novel Endophytic Yeast Species Isolated from Medicinal Plant Diospyros kaki Thumb.</title>
        <authorList>
            <person name="Rahmat E."/>
            <person name="Kang Y."/>
        </authorList>
    </citation>
    <scope>NUCLEOTIDE SEQUENCE</scope>
    <source>
        <strain evidence="1">KIOM G15050</strain>
    </source>
</reference>
<proteinExistence type="predicted"/>
<accession>A0A8H7GQC4</accession>
<keyword evidence="2" id="KW-1185">Reference proteome</keyword>
<dbReference type="Proteomes" id="UP000649328">
    <property type="component" value="Unassembled WGS sequence"/>
</dbReference>
<evidence type="ECO:0000313" key="1">
    <source>
        <dbReference type="EMBL" id="KAF8000576.1"/>
    </source>
</evidence>
<gene>
    <name evidence="1" type="ORF">HF325_004365</name>
</gene>
<evidence type="ECO:0000313" key="2">
    <source>
        <dbReference type="Proteomes" id="UP000649328"/>
    </source>
</evidence>